<dbReference type="GO" id="GO:0046820">
    <property type="term" value="F:4-amino-4-deoxychorismate synthase activity"/>
    <property type="evidence" value="ECO:0007669"/>
    <property type="project" value="TreeGrafter"/>
</dbReference>
<evidence type="ECO:0000313" key="4">
    <source>
        <dbReference type="Proteomes" id="UP000524237"/>
    </source>
</evidence>
<dbReference type="PRINTS" id="PR00095">
    <property type="entry name" value="ANTSNTHASEI"/>
</dbReference>
<dbReference type="SUPFAM" id="SSF56322">
    <property type="entry name" value="ADC synthase"/>
    <property type="match status" value="1"/>
</dbReference>
<dbReference type="Pfam" id="PF00425">
    <property type="entry name" value="Chorismate_bind"/>
    <property type="match status" value="1"/>
</dbReference>
<evidence type="ECO:0000259" key="1">
    <source>
        <dbReference type="Pfam" id="PF00425"/>
    </source>
</evidence>
<evidence type="ECO:0000259" key="2">
    <source>
        <dbReference type="Pfam" id="PF04715"/>
    </source>
</evidence>
<accession>A0A7W3JSY8</accession>
<dbReference type="InterPro" id="IPR019999">
    <property type="entry name" value="Anth_synth_I-like"/>
</dbReference>
<dbReference type="GO" id="GO:0005737">
    <property type="term" value="C:cytoplasm"/>
    <property type="evidence" value="ECO:0007669"/>
    <property type="project" value="TreeGrafter"/>
</dbReference>
<dbReference type="GO" id="GO:0000162">
    <property type="term" value="P:L-tryptophan biosynthetic process"/>
    <property type="evidence" value="ECO:0007669"/>
    <property type="project" value="TreeGrafter"/>
</dbReference>
<keyword evidence="4" id="KW-1185">Reference proteome</keyword>
<dbReference type="Gene3D" id="3.60.120.10">
    <property type="entry name" value="Anthranilate synthase"/>
    <property type="match status" value="1"/>
</dbReference>
<feature type="domain" description="Anthranilate synthase component I N-terminal" evidence="2">
    <location>
        <begin position="9"/>
        <end position="149"/>
    </location>
</feature>
<reference evidence="3 4" key="1">
    <citation type="submission" date="2020-07" db="EMBL/GenBank/DDBJ databases">
        <title>Sequencing the genomes of 1000 actinobacteria strains.</title>
        <authorList>
            <person name="Klenk H.-P."/>
        </authorList>
    </citation>
    <scope>NUCLEOTIDE SEQUENCE [LARGE SCALE GENOMIC DNA]</scope>
    <source>
        <strain evidence="3 4">DSM 23737</strain>
    </source>
</reference>
<dbReference type="InterPro" id="IPR015890">
    <property type="entry name" value="Chorismate_C"/>
</dbReference>
<evidence type="ECO:0000313" key="3">
    <source>
        <dbReference type="EMBL" id="MBA8828640.1"/>
    </source>
</evidence>
<gene>
    <name evidence="3" type="ORF">FB555_000711</name>
</gene>
<sequence>MSRTCISGWVDPARAFEILADDEPWSVWLDAGPDAAAGRSYIGIPRSHVLSENVERGVVTRALLMDGFTVNSHEQEATIFEALRDDLAINQLEDIDSPGFHLGWVGWFGYELAAQTTGVRTVPSRTPDARLVFLDRALEFDHKARTVTLLELDSGSRSWHAELEARLAPVLAGDDDNEGVAVLPAPSIPNDRVIWRHGPERYQHMVQECLESITRGDAYQMCLTNEVRIAAAPGEPAVNPVQTYLRLRAENPTHHGGLLRFGEVSLLSSSPEVFLSVNASGHVLTKPIKGTRRRGDSPAEDEALAFELVQSEKERAENLMIVDLMRNDLGRVAQLGTVNVDALLEVESYENVHQLVSTISAELLRGMTATDALEACFPAGSMTGAPKISAMKILTELEEGPRGIYSGVFGYLSLDGSAELAMVIRSIVLDETGVSIGTGGGITSGSIPREELEETWVKVTPLLRALGVSTLDYS</sequence>
<protein>
    <submittedName>
        <fullName evidence="3">Anthranilate/para-aminobenzoate synthase component I</fullName>
    </submittedName>
</protein>
<dbReference type="InterPro" id="IPR006805">
    <property type="entry name" value="Anth_synth_I_N"/>
</dbReference>
<dbReference type="Pfam" id="PF04715">
    <property type="entry name" value="Anth_synt_I_N"/>
    <property type="match status" value="1"/>
</dbReference>
<dbReference type="GO" id="GO:0008153">
    <property type="term" value="P:4-aminobenzoate biosynthetic process"/>
    <property type="evidence" value="ECO:0007669"/>
    <property type="project" value="TreeGrafter"/>
</dbReference>
<dbReference type="PANTHER" id="PTHR11236">
    <property type="entry name" value="AMINOBENZOATE/ANTHRANILATE SYNTHASE"/>
    <property type="match status" value="1"/>
</dbReference>
<proteinExistence type="predicted"/>
<dbReference type="InterPro" id="IPR005801">
    <property type="entry name" value="ADC_synthase"/>
</dbReference>
<dbReference type="PANTHER" id="PTHR11236:SF18">
    <property type="entry name" value="AMINODEOXYCHORISMATE SYNTHASE"/>
    <property type="match status" value="1"/>
</dbReference>
<name>A0A7W3JSY8_9MICO</name>
<dbReference type="RefSeq" id="WP_343046392.1">
    <property type="nucleotide sequence ID" value="NZ_JACGWU010000001.1"/>
</dbReference>
<organism evidence="3 4">
    <name type="scientific">Alpinimonas psychrophila</name>
    <dbReference type="NCBI Taxonomy" id="748908"/>
    <lineage>
        <taxon>Bacteria</taxon>
        <taxon>Bacillati</taxon>
        <taxon>Actinomycetota</taxon>
        <taxon>Actinomycetes</taxon>
        <taxon>Micrococcales</taxon>
        <taxon>Microbacteriaceae</taxon>
        <taxon>Alpinimonas</taxon>
    </lineage>
</organism>
<dbReference type="EMBL" id="JACGWU010000001">
    <property type="protein sequence ID" value="MBA8828640.1"/>
    <property type="molecule type" value="Genomic_DNA"/>
</dbReference>
<dbReference type="Proteomes" id="UP000524237">
    <property type="component" value="Unassembled WGS sequence"/>
</dbReference>
<dbReference type="AlphaFoldDB" id="A0A7W3JSY8"/>
<comment type="caution">
    <text evidence="3">The sequence shown here is derived from an EMBL/GenBank/DDBJ whole genome shotgun (WGS) entry which is preliminary data.</text>
</comment>
<feature type="domain" description="Chorismate-utilising enzyme C-terminal" evidence="1">
    <location>
        <begin position="200"/>
        <end position="458"/>
    </location>
</feature>